<gene>
    <name evidence="2" type="ORF">PCOR1329_LOCUS52259</name>
</gene>
<protein>
    <submittedName>
        <fullName evidence="2">Uncharacterized protein</fullName>
    </submittedName>
</protein>
<feature type="signal peptide" evidence="1">
    <location>
        <begin position="1"/>
        <end position="20"/>
    </location>
</feature>
<evidence type="ECO:0000256" key="1">
    <source>
        <dbReference type="SAM" id="SignalP"/>
    </source>
</evidence>
<proteinExistence type="predicted"/>
<keyword evidence="1" id="KW-0732">Signal</keyword>
<accession>A0ABN9V050</accession>
<name>A0ABN9V050_9DINO</name>
<comment type="caution">
    <text evidence="2">The sequence shown here is derived from an EMBL/GenBank/DDBJ whole genome shotgun (WGS) entry which is preliminary data.</text>
</comment>
<dbReference type="EMBL" id="CAUYUJ010016356">
    <property type="protein sequence ID" value="CAK0864341.1"/>
    <property type="molecule type" value="Genomic_DNA"/>
</dbReference>
<sequence>MTVSDFLGLFVAALFGSASAWPFSGASATTPGKIRLRVDPLGIHSFALYGVPDPSRMEHDTFWAITNPGEMAPVEVDANSSFVLRSTDMKFRTIISVDMNHDLRTKASYPWKICFSNPMVDYGAKIELKHSTSGFNWIEEGQQLCQATDHSHDFELHDREKAPIFTIKVRDPRGEL</sequence>
<evidence type="ECO:0000313" key="2">
    <source>
        <dbReference type="EMBL" id="CAK0864341.1"/>
    </source>
</evidence>
<organism evidence="2 3">
    <name type="scientific">Prorocentrum cordatum</name>
    <dbReference type="NCBI Taxonomy" id="2364126"/>
    <lineage>
        <taxon>Eukaryota</taxon>
        <taxon>Sar</taxon>
        <taxon>Alveolata</taxon>
        <taxon>Dinophyceae</taxon>
        <taxon>Prorocentrales</taxon>
        <taxon>Prorocentraceae</taxon>
        <taxon>Prorocentrum</taxon>
    </lineage>
</organism>
<evidence type="ECO:0000313" key="3">
    <source>
        <dbReference type="Proteomes" id="UP001189429"/>
    </source>
</evidence>
<dbReference type="Proteomes" id="UP001189429">
    <property type="component" value="Unassembled WGS sequence"/>
</dbReference>
<reference evidence="2" key="1">
    <citation type="submission" date="2023-10" db="EMBL/GenBank/DDBJ databases">
        <authorList>
            <person name="Chen Y."/>
            <person name="Shah S."/>
            <person name="Dougan E. K."/>
            <person name="Thang M."/>
            <person name="Chan C."/>
        </authorList>
    </citation>
    <scope>NUCLEOTIDE SEQUENCE [LARGE SCALE GENOMIC DNA]</scope>
</reference>
<feature type="chain" id="PRO_5046532506" evidence="1">
    <location>
        <begin position="21"/>
        <end position="176"/>
    </location>
</feature>
<keyword evidence="3" id="KW-1185">Reference proteome</keyword>